<evidence type="ECO:0000313" key="10">
    <source>
        <dbReference type="Proteomes" id="UP001170959"/>
    </source>
</evidence>
<evidence type="ECO:0000256" key="3">
    <source>
        <dbReference type="ARBA" id="ARBA00023100"/>
    </source>
</evidence>
<dbReference type="GO" id="GO:0015074">
    <property type="term" value="P:DNA integration"/>
    <property type="evidence" value="ECO:0007669"/>
    <property type="project" value="UniProtKB-KW"/>
</dbReference>
<organism evidence="9 10">
    <name type="scientific">Empedobacter brevis</name>
    <dbReference type="NCBI Taxonomy" id="247"/>
    <lineage>
        <taxon>Bacteria</taxon>
        <taxon>Pseudomonadati</taxon>
        <taxon>Bacteroidota</taxon>
        <taxon>Flavobacteriia</taxon>
        <taxon>Flavobacteriales</taxon>
        <taxon>Weeksellaceae</taxon>
        <taxon>Empedobacter</taxon>
    </lineage>
</organism>
<evidence type="ECO:0000256" key="4">
    <source>
        <dbReference type="ARBA" id="ARBA00023125"/>
    </source>
</evidence>
<dbReference type="PROSITE" id="PS00397">
    <property type="entry name" value="RECOMBINASES_1"/>
    <property type="match status" value="1"/>
</dbReference>
<feature type="active site" description="O-(5'-phospho-DNA)-serine intermediate" evidence="6 7">
    <location>
        <position position="9"/>
    </location>
</feature>
<dbReference type="SMART" id="SM00857">
    <property type="entry name" value="Resolvase"/>
    <property type="match status" value="1"/>
</dbReference>
<evidence type="ECO:0000256" key="7">
    <source>
        <dbReference type="PROSITE-ProRule" id="PRU10137"/>
    </source>
</evidence>
<gene>
    <name evidence="9" type="ORF">HX001_06515</name>
</gene>
<comment type="similarity">
    <text evidence="1">Belongs to the site-specific recombinase resolvase family.</text>
</comment>
<dbReference type="GO" id="GO:0000150">
    <property type="term" value="F:DNA strand exchange activity"/>
    <property type="evidence" value="ECO:0007669"/>
    <property type="project" value="UniProtKB-KW"/>
</dbReference>
<dbReference type="InterPro" id="IPR036162">
    <property type="entry name" value="Resolvase-like_N_sf"/>
</dbReference>
<dbReference type="PANTHER" id="PTHR30461:SF2">
    <property type="entry name" value="SERINE RECOMBINASE PINE-RELATED"/>
    <property type="match status" value="1"/>
</dbReference>
<feature type="domain" description="Resolvase/invertase-type recombinase catalytic" evidence="8">
    <location>
        <begin position="1"/>
        <end position="135"/>
    </location>
</feature>
<sequence>MKVGYARVSTSDQNILNQVEILKENGCEKIFTDIASGVREDRVGLNDMLSYLRKDDILVVYKTDRIFRSLKNMIELIELFNLKGILFKSITEPAFDTSSANGKFIIQIFGAVAEFERNLISERTKSGLDGARRRNKNLGRPKGSTEKSIERYQYAKHLYDNKGLSIEKSCKKAGLSKATFYRIEKNKMNKIID</sequence>
<evidence type="ECO:0000259" key="8">
    <source>
        <dbReference type="PROSITE" id="PS51736"/>
    </source>
</evidence>
<dbReference type="InterPro" id="IPR006118">
    <property type="entry name" value="Recombinase_CS"/>
</dbReference>
<dbReference type="Proteomes" id="UP001170959">
    <property type="component" value="Unassembled WGS sequence"/>
</dbReference>
<name>A0AAJ1QDX8_9FLAO</name>
<keyword evidence="2" id="KW-0229">DNA integration</keyword>
<evidence type="ECO:0000256" key="2">
    <source>
        <dbReference type="ARBA" id="ARBA00022908"/>
    </source>
</evidence>
<dbReference type="PROSITE" id="PS51736">
    <property type="entry name" value="RECOMBINASES_3"/>
    <property type="match status" value="1"/>
</dbReference>
<reference evidence="9" key="1">
    <citation type="submission" date="2020-06" db="EMBL/GenBank/DDBJ databases">
        <authorList>
            <person name="Dong N."/>
        </authorList>
    </citation>
    <scope>NUCLEOTIDE SEQUENCE</scope>
    <source>
        <strain evidence="9">R655-4</strain>
    </source>
</reference>
<dbReference type="GO" id="GO:0003677">
    <property type="term" value="F:DNA binding"/>
    <property type="evidence" value="ECO:0007669"/>
    <property type="project" value="UniProtKB-KW"/>
</dbReference>
<dbReference type="AlphaFoldDB" id="A0AAJ1QDX8"/>
<proteinExistence type="inferred from homology"/>
<accession>A0AAJ1QDX8</accession>
<dbReference type="InterPro" id="IPR050639">
    <property type="entry name" value="SSR_resolvase"/>
</dbReference>
<protein>
    <submittedName>
        <fullName evidence="9">Recombinase family protein</fullName>
    </submittedName>
</protein>
<reference evidence="9" key="2">
    <citation type="journal article" date="2022" name="Sci. Total Environ.">
        <title>Prevalence, transmission, and molecular epidemiology of tet(X)-positive bacteria among humans, animals, and environmental niches in China: An epidemiological, and genomic-based study.</title>
        <authorList>
            <person name="Dong N."/>
            <person name="Zeng Y."/>
            <person name="Cai C."/>
            <person name="Sun C."/>
            <person name="Lu J."/>
            <person name="Liu C."/>
            <person name="Zhou H."/>
            <person name="Sun Q."/>
            <person name="Shu L."/>
            <person name="Wang H."/>
            <person name="Wang Y."/>
            <person name="Wang S."/>
            <person name="Wu C."/>
            <person name="Chan E.W."/>
            <person name="Chen G."/>
            <person name="Shen Z."/>
            <person name="Chen S."/>
            <person name="Zhang R."/>
        </authorList>
    </citation>
    <scope>NUCLEOTIDE SEQUENCE</scope>
    <source>
        <strain evidence="9">R655-4</strain>
    </source>
</reference>
<keyword evidence="3" id="KW-0230">DNA invertase</keyword>
<dbReference type="Pfam" id="PF00239">
    <property type="entry name" value="Resolvase"/>
    <property type="match status" value="1"/>
</dbReference>
<keyword evidence="5" id="KW-0233">DNA recombination</keyword>
<evidence type="ECO:0000256" key="1">
    <source>
        <dbReference type="ARBA" id="ARBA00009913"/>
    </source>
</evidence>
<dbReference type="FunFam" id="3.40.50.1390:FF:000001">
    <property type="entry name" value="DNA recombinase"/>
    <property type="match status" value="1"/>
</dbReference>
<comment type="caution">
    <text evidence="9">The sequence shown here is derived from an EMBL/GenBank/DDBJ whole genome shotgun (WGS) entry which is preliminary data.</text>
</comment>
<dbReference type="Gene3D" id="3.40.50.1390">
    <property type="entry name" value="Resolvase, N-terminal catalytic domain"/>
    <property type="match status" value="1"/>
</dbReference>
<dbReference type="InterPro" id="IPR006119">
    <property type="entry name" value="Resolv_N"/>
</dbReference>
<evidence type="ECO:0000256" key="6">
    <source>
        <dbReference type="PIRSR" id="PIRSR606118-50"/>
    </source>
</evidence>
<dbReference type="PANTHER" id="PTHR30461">
    <property type="entry name" value="DNA-INVERTASE FROM LAMBDOID PROPHAGE"/>
    <property type="match status" value="1"/>
</dbReference>
<keyword evidence="4" id="KW-0238">DNA-binding</keyword>
<dbReference type="CDD" id="cd03768">
    <property type="entry name" value="SR_ResInv"/>
    <property type="match status" value="1"/>
</dbReference>
<evidence type="ECO:0000313" key="9">
    <source>
        <dbReference type="EMBL" id="MDM1072147.1"/>
    </source>
</evidence>
<dbReference type="SUPFAM" id="SSF53041">
    <property type="entry name" value="Resolvase-like"/>
    <property type="match status" value="1"/>
</dbReference>
<evidence type="ECO:0000256" key="5">
    <source>
        <dbReference type="ARBA" id="ARBA00023172"/>
    </source>
</evidence>
<dbReference type="RefSeq" id="WP_286492375.1">
    <property type="nucleotide sequence ID" value="NZ_JACAGJ010000003.1"/>
</dbReference>
<dbReference type="EMBL" id="JACAGJ010000003">
    <property type="protein sequence ID" value="MDM1072147.1"/>
    <property type="molecule type" value="Genomic_DNA"/>
</dbReference>